<evidence type="ECO:0000256" key="6">
    <source>
        <dbReference type="ARBA" id="ARBA00023242"/>
    </source>
</evidence>
<feature type="region of interest" description="Disordered" evidence="7">
    <location>
        <begin position="110"/>
        <end position="161"/>
    </location>
</feature>
<gene>
    <name evidence="8" type="ORF">GSMUA_01240.1</name>
</gene>
<dbReference type="PIRSF" id="PIRSF017302">
    <property type="entry name" value="Gltscr2"/>
    <property type="match status" value="1"/>
</dbReference>
<feature type="compositionally biased region" description="Basic and acidic residues" evidence="7">
    <location>
        <begin position="261"/>
        <end position="286"/>
    </location>
</feature>
<sequence length="385" mass="43766">FLASRRRRRRRLVRGERMGKAAKGSRKGKKAWRANISTHDIDDYFDKSTKDALTGRAATIASLPSDSLFYLDTKSNAEIPPKRKIEKHKEKILHYESLLQKNPFVQAVPSSTLKKLKREKKKANTEKPQAQTDPKEEDTTSNLTDIWGDEGEAAGKTRKKQKATLIPAVEVEPPGCSFNPPFEAHQDSLAQAVADEMQNIYKKELGPQPVPVTVPGEPVTEEDKYFLEADDGNESDIEGETGNNDSELPELSRKSKTKRVTRVEVNRRARRKEQLKAEEEAKKRKNLSEELDSLPDIMEEIAKEDEEKHRRHMRRAVARQERLKYAPPRLGKHKFEPAPVQVLLTEEISGSLRKLKGCCTLARDRFKSLEKRGLLVPRAKGSRSC</sequence>
<dbReference type="GO" id="GO:0005730">
    <property type="term" value="C:nucleolus"/>
    <property type="evidence" value="ECO:0007669"/>
    <property type="project" value="UniProtKB-SubCell"/>
</dbReference>
<dbReference type="EMBL" id="HG996475">
    <property type="protein sequence ID" value="CAG1865504.1"/>
    <property type="molecule type" value="Genomic_DNA"/>
</dbReference>
<comment type="similarity">
    <text evidence="3">Belongs to the NOP53 family.</text>
</comment>
<feature type="region of interest" description="Disordered" evidence="7">
    <location>
        <begin position="304"/>
        <end position="332"/>
    </location>
</feature>
<keyword evidence="6" id="KW-0539">Nucleus</keyword>
<feature type="compositionally biased region" description="Acidic residues" evidence="7">
    <location>
        <begin position="229"/>
        <end position="239"/>
    </location>
</feature>
<organism evidence="8">
    <name type="scientific">Musa acuminata subsp. malaccensis</name>
    <name type="common">Wild banana</name>
    <name type="synonym">Musa malaccensis</name>
    <dbReference type="NCBI Taxonomy" id="214687"/>
    <lineage>
        <taxon>Eukaryota</taxon>
        <taxon>Viridiplantae</taxon>
        <taxon>Streptophyta</taxon>
        <taxon>Embryophyta</taxon>
        <taxon>Tracheophyta</taxon>
        <taxon>Spermatophyta</taxon>
        <taxon>Magnoliopsida</taxon>
        <taxon>Liliopsida</taxon>
        <taxon>Zingiberales</taxon>
        <taxon>Musaceae</taxon>
        <taxon>Musa</taxon>
    </lineage>
</organism>
<keyword evidence="5" id="KW-0690">Ribosome biogenesis</keyword>
<dbReference type="AlphaFoldDB" id="A0A8D7BAV4"/>
<evidence type="ECO:0000256" key="1">
    <source>
        <dbReference type="ARBA" id="ARBA00004604"/>
    </source>
</evidence>
<name>A0A8D7BAV4_MUSAM</name>
<feature type="compositionally biased region" description="Basic residues" evidence="7">
    <location>
        <begin position="1"/>
        <end position="12"/>
    </location>
</feature>
<evidence type="ECO:0000256" key="3">
    <source>
        <dbReference type="ARBA" id="ARBA00008838"/>
    </source>
</evidence>
<feature type="region of interest" description="Disordered" evidence="7">
    <location>
        <begin position="229"/>
        <end position="286"/>
    </location>
</feature>
<feature type="non-terminal residue" evidence="8">
    <location>
        <position position="385"/>
    </location>
</feature>
<evidence type="ECO:0000313" key="8">
    <source>
        <dbReference type="EMBL" id="CAG1865504.1"/>
    </source>
</evidence>
<accession>A0A8D7BAV4</accession>
<comment type="subcellular location">
    <subcellularLocation>
        <location evidence="1">Nucleus</location>
        <location evidence="1">Nucleolus</location>
    </subcellularLocation>
    <subcellularLocation>
        <location evidence="2">Nucleus</location>
        <location evidence="2">Nucleoplasm</location>
    </subcellularLocation>
</comment>
<proteinExistence type="inferred from homology"/>
<dbReference type="PANTHER" id="PTHR14211">
    <property type="entry name" value="GLIOMA SUPPRESSOR CANDIDATE REGION GENE 2"/>
    <property type="match status" value="1"/>
</dbReference>
<evidence type="ECO:0000256" key="4">
    <source>
        <dbReference type="ARBA" id="ARBA00018339"/>
    </source>
</evidence>
<dbReference type="GO" id="GO:0042254">
    <property type="term" value="P:ribosome biogenesis"/>
    <property type="evidence" value="ECO:0007669"/>
    <property type="project" value="UniProtKB-KW"/>
</dbReference>
<evidence type="ECO:0000256" key="2">
    <source>
        <dbReference type="ARBA" id="ARBA00004642"/>
    </source>
</evidence>
<evidence type="ECO:0000256" key="7">
    <source>
        <dbReference type="SAM" id="MobiDB-lite"/>
    </source>
</evidence>
<dbReference type="GO" id="GO:0005654">
    <property type="term" value="C:nucleoplasm"/>
    <property type="evidence" value="ECO:0007669"/>
    <property type="project" value="UniProtKB-SubCell"/>
</dbReference>
<protein>
    <recommendedName>
        <fullName evidence="4">Ribosome biogenesis protein NOP53</fullName>
    </recommendedName>
</protein>
<dbReference type="Pfam" id="PF07767">
    <property type="entry name" value="Nop53"/>
    <property type="match status" value="1"/>
</dbReference>
<dbReference type="PANTHER" id="PTHR14211:SF7">
    <property type="entry name" value="RIBOSOME BIOGENESIS PROTEIN NOP53"/>
    <property type="match status" value="1"/>
</dbReference>
<feature type="region of interest" description="Disordered" evidence="7">
    <location>
        <begin position="1"/>
        <end position="31"/>
    </location>
</feature>
<reference evidence="8" key="1">
    <citation type="submission" date="2021-03" db="EMBL/GenBank/DDBJ databases">
        <authorList>
            <consortium name="Genoscope - CEA"/>
            <person name="William W."/>
        </authorList>
    </citation>
    <scope>NUCLEOTIDE SEQUENCE</scope>
    <source>
        <strain evidence="8">Doubled-haploid Pahang</strain>
    </source>
</reference>
<dbReference type="InterPro" id="IPR011687">
    <property type="entry name" value="Nop53/GLTSCR2"/>
</dbReference>
<evidence type="ECO:0000256" key="5">
    <source>
        <dbReference type="ARBA" id="ARBA00022517"/>
    </source>
</evidence>